<sequence length="218" mass="22627">MLLLLPSLLALLPLAGVASPLSSVRANKRGTNLSSETQNGLLDGSPCAPITLIWARGTNEIGNVGLRTGPSFFKAVADIIGPKNLAVHGVTYPAGKLGFLSGGSAEGSRNMAELAELAAKQCPETKIVLSGYSQGAQLVHRAAKLLSAATATRISSVVVFGDPYHPAAIPGIPDWKVATFCRKGDNICEGGMRIGQAHREYPQDAPAAAEFVVKQSGL</sequence>
<dbReference type="AlphaFoldDB" id="K1XL88"/>
<keyword evidence="6 12" id="KW-0732">Signal</keyword>
<keyword evidence="7 12" id="KW-0378">Hydrolase</keyword>
<feature type="disulfide bond" evidence="11">
    <location>
        <begin position="181"/>
        <end position="188"/>
    </location>
</feature>
<evidence type="ECO:0000256" key="7">
    <source>
        <dbReference type="ARBA" id="ARBA00022801"/>
    </source>
</evidence>
<dbReference type="OMA" id="QWMADNC"/>
<dbReference type="Proteomes" id="UP000006753">
    <property type="component" value="Unassembled WGS sequence"/>
</dbReference>
<dbReference type="PANTHER" id="PTHR48250:SF2">
    <property type="entry name" value="CUTINASE"/>
    <property type="match status" value="1"/>
</dbReference>
<evidence type="ECO:0000313" key="13">
    <source>
        <dbReference type="EMBL" id="EKD13209.1"/>
    </source>
</evidence>
<keyword evidence="8 11" id="KW-1015">Disulfide bond</keyword>
<reference evidence="13 14" key="1">
    <citation type="journal article" date="2012" name="BMC Genomics">
        <title>Sequencing the genome of Marssonina brunnea reveals fungus-poplar co-evolution.</title>
        <authorList>
            <person name="Zhu S."/>
            <person name="Cao Y.-Z."/>
            <person name="Jiang C."/>
            <person name="Tan B.-Y."/>
            <person name="Wang Z."/>
            <person name="Feng S."/>
            <person name="Zhang L."/>
            <person name="Su X.-H."/>
            <person name="Brejova B."/>
            <person name="Vinar T."/>
            <person name="Xu M."/>
            <person name="Wang M.-X."/>
            <person name="Zhang S.-G."/>
            <person name="Huang M.-R."/>
            <person name="Wu R."/>
            <person name="Zhou Y."/>
        </authorList>
    </citation>
    <scope>NUCLEOTIDE SEQUENCE [LARGE SCALE GENOMIC DNA]</scope>
    <source>
        <strain evidence="13 14">MB_m1</strain>
    </source>
</reference>
<dbReference type="eggNOG" id="ENOG502S3AW">
    <property type="taxonomic scope" value="Eukaryota"/>
</dbReference>
<dbReference type="GeneID" id="18764587"/>
<dbReference type="InParanoid" id="K1XL88"/>
<feature type="active site" description="Nucleophile" evidence="10">
    <location>
        <position position="133"/>
    </location>
</feature>
<keyword evidence="14" id="KW-1185">Reference proteome</keyword>
<gene>
    <name evidence="13" type="ORF">MBM_08652</name>
</gene>
<dbReference type="Gene3D" id="3.40.50.1820">
    <property type="entry name" value="alpha/beta hydrolase"/>
    <property type="match status" value="1"/>
</dbReference>
<dbReference type="InterPro" id="IPR000675">
    <property type="entry name" value="Cutinase/axe"/>
</dbReference>
<feature type="chain" id="PRO_5005137324" description="Cutinase" evidence="12">
    <location>
        <begin position="19"/>
        <end position="218"/>
    </location>
</feature>
<evidence type="ECO:0000256" key="9">
    <source>
        <dbReference type="ARBA" id="ARBA00034045"/>
    </source>
</evidence>
<dbReference type="Pfam" id="PF01083">
    <property type="entry name" value="Cutinase"/>
    <property type="match status" value="1"/>
</dbReference>
<dbReference type="RefSeq" id="XP_007296541.1">
    <property type="nucleotide sequence ID" value="XM_007296479.1"/>
</dbReference>
<keyword evidence="5 12" id="KW-0964">Secreted</keyword>
<dbReference type="InterPro" id="IPR043580">
    <property type="entry name" value="CUTINASE_1"/>
</dbReference>
<accession>K1XL88</accession>
<feature type="active site" description="Proton donor/acceptor" evidence="10">
    <location>
        <position position="198"/>
    </location>
</feature>
<comment type="similarity">
    <text evidence="2 12">Belongs to the cutinase family.</text>
</comment>
<evidence type="ECO:0000256" key="3">
    <source>
        <dbReference type="ARBA" id="ARBA00013095"/>
    </source>
</evidence>
<organism evidence="13 14">
    <name type="scientific">Marssonina brunnea f. sp. multigermtubi (strain MB_m1)</name>
    <name type="common">Marssonina leaf spot fungus</name>
    <dbReference type="NCBI Taxonomy" id="1072389"/>
    <lineage>
        <taxon>Eukaryota</taxon>
        <taxon>Fungi</taxon>
        <taxon>Dikarya</taxon>
        <taxon>Ascomycota</taxon>
        <taxon>Pezizomycotina</taxon>
        <taxon>Leotiomycetes</taxon>
        <taxon>Helotiales</taxon>
        <taxon>Drepanopezizaceae</taxon>
        <taxon>Drepanopeziza</taxon>
    </lineage>
</organism>
<dbReference type="OrthoDB" id="2975078at2759"/>
<dbReference type="KEGG" id="mbe:MBM_08652"/>
<feature type="active site" evidence="10">
    <location>
        <position position="185"/>
    </location>
</feature>
<dbReference type="PROSITE" id="PS00155">
    <property type="entry name" value="CUTINASE_1"/>
    <property type="match status" value="1"/>
</dbReference>
<comment type="catalytic activity">
    <reaction evidence="9 12">
        <text>cutin + H2O = cutin monomers.</text>
        <dbReference type="EC" id="3.1.1.74"/>
    </reaction>
</comment>
<name>K1XL88_MARBU</name>
<evidence type="ECO:0000256" key="5">
    <source>
        <dbReference type="ARBA" id="ARBA00022525"/>
    </source>
</evidence>
<dbReference type="SUPFAM" id="SSF53474">
    <property type="entry name" value="alpha/beta-Hydrolases"/>
    <property type="match status" value="1"/>
</dbReference>
<evidence type="ECO:0000256" key="10">
    <source>
        <dbReference type="PIRSR" id="PIRSR611150-1"/>
    </source>
</evidence>
<comment type="function">
    <text evidence="12">Catalyzes the hydrolysis of complex carboxylic polyesters found in the cell wall of plants. Degrades cutin, a macromolecule that forms the structure of the plant cuticle.</text>
</comment>
<dbReference type="PRINTS" id="PR00129">
    <property type="entry name" value="CUTINASE"/>
</dbReference>
<evidence type="ECO:0000256" key="8">
    <source>
        <dbReference type="ARBA" id="ARBA00023157"/>
    </source>
</evidence>
<dbReference type="GO" id="GO:0016052">
    <property type="term" value="P:carbohydrate catabolic process"/>
    <property type="evidence" value="ECO:0007669"/>
    <property type="project" value="TreeGrafter"/>
</dbReference>
<evidence type="ECO:0000256" key="1">
    <source>
        <dbReference type="ARBA" id="ARBA00004613"/>
    </source>
</evidence>
<dbReference type="InterPro" id="IPR043579">
    <property type="entry name" value="CUTINASE_2"/>
</dbReference>
<evidence type="ECO:0000313" key="14">
    <source>
        <dbReference type="Proteomes" id="UP000006753"/>
    </source>
</evidence>
<evidence type="ECO:0000256" key="11">
    <source>
        <dbReference type="PIRSR" id="PIRSR611150-2"/>
    </source>
</evidence>
<evidence type="ECO:0000256" key="12">
    <source>
        <dbReference type="RuleBase" id="RU361263"/>
    </source>
</evidence>
<dbReference type="HOGENOM" id="CLU_040058_2_2_1"/>
<dbReference type="PANTHER" id="PTHR48250">
    <property type="entry name" value="CUTINASE 2-RELATED"/>
    <property type="match status" value="1"/>
</dbReference>
<dbReference type="GO" id="GO:0050525">
    <property type="term" value="F:cutinase activity"/>
    <property type="evidence" value="ECO:0007669"/>
    <property type="project" value="UniProtKB-UniRule"/>
</dbReference>
<dbReference type="EMBL" id="JH921451">
    <property type="protein sequence ID" value="EKD13209.1"/>
    <property type="molecule type" value="Genomic_DNA"/>
</dbReference>
<dbReference type="InterPro" id="IPR029058">
    <property type="entry name" value="AB_hydrolase_fold"/>
</dbReference>
<dbReference type="GO" id="GO:0005576">
    <property type="term" value="C:extracellular region"/>
    <property type="evidence" value="ECO:0007669"/>
    <property type="project" value="UniProtKB-SubCell"/>
</dbReference>
<comment type="subcellular location">
    <subcellularLocation>
        <location evidence="1 12">Secreted</location>
    </subcellularLocation>
</comment>
<dbReference type="SMART" id="SM01110">
    <property type="entry name" value="Cutinase"/>
    <property type="match status" value="1"/>
</dbReference>
<dbReference type="PROSITE" id="PS00931">
    <property type="entry name" value="CUTINASE_2"/>
    <property type="match status" value="1"/>
</dbReference>
<evidence type="ECO:0000256" key="6">
    <source>
        <dbReference type="ARBA" id="ARBA00022729"/>
    </source>
</evidence>
<feature type="signal peptide" evidence="12">
    <location>
        <begin position="1"/>
        <end position="18"/>
    </location>
</feature>
<dbReference type="InterPro" id="IPR011150">
    <property type="entry name" value="Cutinase_monf"/>
</dbReference>
<evidence type="ECO:0000256" key="4">
    <source>
        <dbReference type="ARBA" id="ARBA00022487"/>
    </source>
</evidence>
<keyword evidence="4 12" id="KW-0719">Serine esterase</keyword>
<protein>
    <recommendedName>
        <fullName evidence="3 12">Cutinase</fullName>
        <ecNumber evidence="3 12">3.1.1.74</ecNumber>
    </recommendedName>
</protein>
<feature type="disulfide bond" evidence="11">
    <location>
        <begin position="47"/>
        <end position="122"/>
    </location>
</feature>
<proteinExistence type="inferred from homology"/>
<dbReference type="EC" id="3.1.1.74" evidence="3 12"/>
<evidence type="ECO:0000256" key="2">
    <source>
        <dbReference type="ARBA" id="ARBA00007534"/>
    </source>
</evidence>